<dbReference type="PANTHER" id="PTHR34580">
    <property type="match status" value="1"/>
</dbReference>
<dbReference type="RefSeq" id="WP_205104027.1">
    <property type="nucleotide sequence ID" value="NZ_JACJJC010000018.1"/>
</dbReference>
<feature type="domain" description="WYL" evidence="1">
    <location>
        <begin position="160"/>
        <end position="226"/>
    </location>
</feature>
<protein>
    <submittedName>
        <fullName evidence="2">WYL domain-containing protein</fullName>
    </submittedName>
</protein>
<reference evidence="2 3" key="1">
    <citation type="journal article" date="2021" name="Sci. Rep.">
        <title>The distribution of antibiotic resistance genes in chicken gut microbiota commensals.</title>
        <authorList>
            <person name="Juricova H."/>
            <person name="Matiasovicova J."/>
            <person name="Kubasova T."/>
            <person name="Cejkova D."/>
            <person name="Rychlik I."/>
        </authorList>
    </citation>
    <scope>NUCLEOTIDE SEQUENCE [LARGE SCALE GENOMIC DNA]</scope>
    <source>
        <strain evidence="2 3">An829</strain>
    </source>
</reference>
<accession>A0ABS2DTY3</accession>
<organism evidence="2 3">
    <name type="scientific">Sutterella massiliensis</name>
    <dbReference type="NCBI Taxonomy" id="1816689"/>
    <lineage>
        <taxon>Bacteria</taxon>
        <taxon>Pseudomonadati</taxon>
        <taxon>Pseudomonadota</taxon>
        <taxon>Betaproteobacteria</taxon>
        <taxon>Burkholderiales</taxon>
        <taxon>Sutterellaceae</taxon>
        <taxon>Sutterella</taxon>
    </lineage>
</organism>
<gene>
    <name evidence="2" type="ORF">H6A60_09680</name>
</gene>
<sequence length="334" mass="38206">MPIVESAMREAFVVIAILKRIPRNRWISTPELAASLEEAGIEISTRRLQRLLKNICEWDELCVECDMRSKPYGYKQRLPTLDLAATHLRPQESLLLRLSEEHLRYQLPAPLMRSLSPLFETARTTLKESGSTTRMNAWLKKVAFVSGAVPMLPPKILPRIFDAVSEGLYRESKLEIEYVNSIGQKTVGIVSPLGLVQQDQRLYLVCQFDGYDNIRHLALHRMLTAHVLDFPAVRPKDFTLDKYVAERHFNYSNGRKIHLTLEFTNMTTAKNMAETPFNKTQTLKQLPDGAWRLEADLDDTVMLDGWIAAWKDAAGIRKVEKTPVDDNLEAEETE</sequence>
<dbReference type="PANTHER" id="PTHR34580:SF1">
    <property type="entry name" value="PROTEIN PAFC"/>
    <property type="match status" value="1"/>
</dbReference>
<keyword evidence="3" id="KW-1185">Reference proteome</keyword>
<evidence type="ECO:0000259" key="1">
    <source>
        <dbReference type="Pfam" id="PF13280"/>
    </source>
</evidence>
<dbReference type="PROSITE" id="PS52050">
    <property type="entry name" value="WYL"/>
    <property type="match status" value="1"/>
</dbReference>
<dbReference type="Pfam" id="PF13280">
    <property type="entry name" value="WYL"/>
    <property type="match status" value="1"/>
</dbReference>
<evidence type="ECO:0000313" key="3">
    <source>
        <dbReference type="Proteomes" id="UP000715095"/>
    </source>
</evidence>
<name>A0ABS2DTY3_9BURK</name>
<comment type="caution">
    <text evidence="2">The sequence shown here is derived from an EMBL/GenBank/DDBJ whole genome shotgun (WGS) entry which is preliminary data.</text>
</comment>
<dbReference type="EMBL" id="JACJJC010000018">
    <property type="protein sequence ID" value="MBM6704752.1"/>
    <property type="molecule type" value="Genomic_DNA"/>
</dbReference>
<proteinExistence type="predicted"/>
<evidence type="ECO:0000313" key="2">
    <source>
        <dbReference type="EMBL" id="MBM6704752.1"/>
    </source>
</evidence>
<dbReference type="InterPro" id="IPR026881">
    <property type="entry name" value="WYL_dom"/>
</dbReference>
<dbReference type="Proteomes" id="UP000715095">
    <property type="component" value="Unassembled WGS sequence"/>
</dbReference>
<dbReference type="InterPro" id="IPR051534">
    <property type="entry name" value="CBASS_pafABC_assoc_protein"/>
</dbReference>